<dbReference type="AlphaFoldDB" id="A0A1U7DAT2"/>
<gene>
    <name evidence="2" type="ORF">Ga0080559_TMP4491</name>
</gene>
<feature type="region of interest" description="Disordered" evidence="1">
    <location>
        <begin position="1"/>
        <end position="38"/>
    </location>
</feature>
<organism evidence="2 3">
    <name type="scientific">Salipiger profundus</name>
    <dbReference type="NCBI Taxonomy" id="1229727"/>
    <lineage>
        <taxon>Bacteria</taxon>
        <taxon>Pseudomonadati</taxon>
        <taxon>Pseudomonadota</taxon>
        <taxon>Alphaproteobacteria</taxon>
        <taxon>Rhodobacterales</taxon>
        <taxon>Roseobacteraceae</taxon>
        <taxon>Salipiger</taxon>
    </lineage>
</organism>
<evidence type="ECO:0000313" key="2">
    <source>
        <dbReference type="EMBL" id="APX25287.1"/>
    </source>
</evidence>
<accession>A0A1U7DAT2</accession>
<sequence length="38" mass="3752">MTGAVPKGAALVASGGETPGQGLRSGRESAFDLNHAKI</sequence>
<name>A0A1U7DAT2_9RHOB</name>
<dbReference type="KEGG" id="tpro:Ga0080559_TMP4491"/>
<proteinExistence type="predicted"/>
<dbReference type="Proteomes" id="UP000186559">
    <property type="component" value="Chromosome"/>
</dbReference>
<dbReference type="STRING" id="1229727.Ga0080559_TMP4491"/>
<evidence type="ECO:0000256" key="1">
    <source>
        <dbReference type="SAM" id="MobiDB-lite"/>
    </source>
</evidence>
<evidence type="ECO:0000313" key="3">
    <source>
        <dbReference type="Proteomes" id="UP000186559"/>
    </source>
</evidence>
<keyword evidence="3" id="KW-1185">Reference proteome</keyword>
<reference evidence="2 3" key="1">
    <citation type="submission" date="2016-03" db="EMBL/GenBank/DDBJ databases">
        <title>Deep-sea bacteria in the southern Pacific.</title>
        <authorList>
            <person name="Tang K."/>
        </authorList>
    </citation>
    <scope>NUCLEOTIDE SEQUENCE [LARGE SCALE GENOMIC DNA]</scope>
    <source>
        <strain evidence="2 3">JLT2016</strain>
    </source>
</reference>
<dbReference type="EMBL" id="CP014796">
    <property type="protein sequence ID" value="APX25287.1"/>
    <property type="molecule type" value="Genomic_DNA"/>
</dbReference>
<protein>
    <submittedName>
        <fullName evidence="2">Uncharacterized protein</fullName>
    </submittedName>
</protein>